<protein>
    <submittedName>
        <fullName evidence="1">Uncharacterized protein</fullName>
    </submittedName>
</protein>
<proteinExistence type="predicted"/>
<gene>
    <name evidence="1" type="ORF">HZT40_20910</name>
</gene>
<reference evidence="1" key="1">
    <citation type="submission" date="2020-06" db="EMBL/GenBank/DDBJ databases">
        <title>Analysis procedures for assessing recovery of high quality, complete, closed genomes from Nanopore long read metagenome sequencing.</title>
        <authorList>
            <person name="Bessarab I."/>
            <person name="Arumugam K."/>
            <person name="Haryono M."/>
            <person name="Liu X."/>
            <person name="Roy S."/>
            <person name="Zuniga-Montanez R.E."/>
            <person name="Qiu G."/>
            <person name="Drautz-Moses D.I."/>
            <person name="Law Y.Y."/>
            <person name="Wuertz S."/>
            <person name="Lauro F.M."/>
            <person name="Huson D.H."/>
            <person name="Williams R.B."/>
        </authorList>
    </citation>
    <scope>NUCLEOTIDE SEQUENCE [LARGE SCALE GENOMIC DNA]</scope>
    <source>
        <strain evidence="1">SSD2</strain>
    </source>
</reference>
<evidence type="ECO:0000313" key="1">
    <source>
        <dbReference type="EMBL" id="QLQ33655.1"/>
    </source>
</evidence>
<dbReference type="KEGG" id="this:HZT40_20910"/>
<name>A0A7L6AX52_9GAMM</name>
<keyword evidence="2" id="KW-1185">Reference proteome</keyword>
<sequence>MPAPYYMAFGLGEYQGSLYVGSSCYTGYGNAAHGVFRFDLATRQFDPNQITGHRSDVDGYGSNILAITDIVFDAKGNMTLATRTILRVALGIMWIRGKMLDTGSSTGLFAGRRHPYLGAGKQWFVWGSPRQVPMMAWVSKGAQGATSIRNLPLTAIQSEPVLAARRRCRAFWMRHTVSDPFHVYEYGVAWLDVGLGASTATAGQRSRAYGLYGGRGG</sequence>
<organism evidence="1 2">
    <name type="scientific">Candidatus Thiothrix singaporensis</name>
    <dbReference type="NCBI Taxonomy" id="2799669"/>
    <lineage>
        <taxon>Bacteria</taxon>
        <taxon>Pseudomonadati</taxon>
        <taxon>Pseudomonadota</taxon>
        <taxon>Gammaproteobacteria</taxon>
        <taxon>Thiotrichales</taxon>
        <taxon>Thiotrichaceae</taxon>
        <taxon>Thiothrix</taxon>
    </lineage>
</organism>
<dbReference type="EMBL" id="CP059265">
    <property type="protein sequence ID" value="QLQ33655.1"/>
    <property type="molecule type" value="Genomic_DNA"/>
</dbReference>
<evidence type="ECO:0000313" key="2">
    <source>
        <dbReference type="Proteomes" id="UP000510621"/>
    </source>
</evidence>
<dbReference type="Proteomes" id="UP000510621">
    <property type="component" value="Chromosome"/>
</dbReference>
<accession>A0A7L6AX52</accession>
<dbReference type="AlphaFoldDB" id="A0A7L6AX52"/>